<gene>
    <name evidence="2" type="ORF">EVAR_6234_1</name>
</gene>
<evidence type="ECO:0000313" key="3">
    <source>
        <dbReference type="Proteomes" id="UP000299102"/>
    </source>
</evidence>
<feature type="compositionally biased region" description="Basic residues" evidence="1">
    <location>
        <begin position="173"/>
        <end position="183"/>
    </location>
</feature>
<protein>
    <submittedName>
        <fullName evidence="2">Uncharacterized protein</fullName>
    </submittedName>
</protein>
<comment type="caution">
    <text evidence="2">The sequence shown here is derived from an EMBL/GenBank/DDBJ whole genome shotgun (WGS) entry which is preliminary data.</text>
</comment>
<sequence length="333" mass="37575">MDIKCNDRKDQRDRLQVLASATDDCCIRYEQALLDKCKPFRRSHSGLRGFHPKKTERRISSVHTGATGQETVIYSSDLGIGLKPNRNSDRVHCIGPTYGSELNNKYKSKQTFTPAQGTVALHTGLTDEGWGRTVIYSDDLGVGLGPMLGNCVGQRRNLTGGARPPPAPSGASRRGRRGMRARGCRSVRAITSEHWAARLRPRRDRATRRCCARGRPIIVEWERDARHSAGLSLVRIHTEFESRLRENRPNEFKSNKTTRFVSRECTYPQSRTLSSPVTMSAAPEWRWEEVDDLYGQTPQYAVNVLWGTSPQWGDTNLTPTYIILVNTSDSLRF</sequence>
<organism evidence="2 3">
    <name type="scientific">Eumeta variegata</name>
    <name type="common">Bagworm moth</name>
    <name type="synonym">Eumeta japonica</name>
    <dbReference type="NCBI Taxonomy" id="151549"/>
    <lineage>
        <taxon>Eukaryota</taxon>
        <taxon>Metazoa</taxon>
        <taxon>Ecdysozoa</taxon>
        <taxon>Arthropoda</taxon>
        <taxon>Hexapoda</taxon>
        <taxon>Insecta</taxon>
        <taxon>Pterygota</taxon>
        <taxon>Neoptera</taxon>
        <taxon>Endopterygota</taxon>
        <taxon>Lepidoptera</taxon>
        <taxon>Glossata</taxon>
        <taxon>Ditrysia</taxon>
        <taxon>Tineoidea</taxon>
        <taxon>Psychidae</taxon>
        <taxon>Oiketicinae</taxon>
        <taxon>Eumeta</taxon>
    </lineage>
</organism>
<dbReference type="AlphaFoldDB" id="A0A4C1T927"/>
<keyword evidence="3" id="KW-1185">Reference proteome</keyword>
<reference evidence="2 3" key="1">
    <citation type="journal article" date="2019" name="Commun. Biol.">
        <title>The bagworm genome reveals a unique fibroin gene that provides high tensile strength.</title>
        <authorList>
            <person name="Kono N."/>
            <person name="Nakamura H."/>
            <person name="Ohtoshi R."/>
            <person name="Tomita M."/>
            <person name="Numata K."/>
            <person name="Arakawa K."/>
        </authorList>
    </citation>
    <scope>NUCLEOTIDE SEQUENCE [LARGE SCALE GENOMIC DNA]</scope>
</reference>
<evidence type="ECO:0000256" key="1">
    <source>
        <dbReference type="SAM" id="MobiDB-lite"/>
    </source>
</evidence>
<proteinExistence type="predicted"/>
<feature type="region of interest" description="Disordered" evidence="1">
    <location>
        <begin position="155"/>
        <end position="183"/>
    </location>
</feature>
<name>A0A4C1T927_EUMVA</name>
<evidence type="ECO:0000313" key="2">
    <source>
        <dbReference type="EMBL" id="GBP10665.1"/>
    </source>
</evidence>
<accession>A0A4C1T927</accession>
<dbReference type="EMBL" id="BGZK01000042">
    <property type="protein sequence ID" value="GBP10665.1"/>
    <property type="molecule type" value="Genomic_DNA"/>
</dbReference>
<dbReference type="Proteomes" id="UP000299102">
    <property type="component" value="Unassembled WGS sequence"/>
</dbReference>